<name>A0A6M3IQ34_9ZZZZ</name>
<reference evidence="1" key="1">
    <citation type="submission" date="2020-03" db="EMBL/GenBank/DDBJ databases">
        <title>The deep terrestrial virosphere.</title>
        <authorList>
            <person name="Holmfeldt K."/>
            <person name="Nilsson E."/>
            <person name="Simone D."/>
            <person name="Lopez-Fernandez M."/>
            <person name="Wu X."/>
            <person name="de Brujin I."/>
            <person name="Lundin D."/>
            <person name="Andersson A."/>
            <person name="Bertilsson S."/>
            <person name="Dopson M."/>
        </authorList>
    </citation>
    <scope>NUCLEOTIDE SEQUENCE</scope>
    <source>
        <strain evidence="2">MM415A01325</strain>
        <strain evidence="1">MM415B01302</strain>
    </source>
</reference>
<accession>A0A6M3IQ34</accession>
<sequence>MTIPAILVSISGEPKSGKTHLALTFPKPLSIISLDLGAKALLANPFFKGQDITLREMPMPLFDSLDGVGLGFSNFWQEVKKQIYADIDGCKFQTIVIDTATALWEVIRYGFNEEEGKSIGASSKARNYGEPNARMYGIYTRAQVGGVNLVLTQYVKDKWEDDKNTGRRVLDGWNRTEGLVDINLLNKKEPNPKGKGSQFRTTIKDNRFDHTTEGTELLMTDYDELITIMGL</sequence>
<proteinExistence type="predicted"/>
<dbReference type="AlphaFoldDB" id="A0A6M3IQ34"/>
<dbReference type="EMBL" id="MT142277">
    <property type="protein sequence ID" value="QJA77324.1"/>
    <property type="molecule type" value="Genomic_DNA"/>
</dbReference>
<organism evidence="1">
    <name type="scientific">viral metagenome</name>
    <dbReference type="NCBI Taxonomy" id="1070528"/>
    <lineage>
        <taxon>unclassified sequences</taxon>
        <taxon>metagenomes</taxon>
        <taxon>organismal metagenomes</taxon>
    </lineage>
</organism>
<evidence type="ECO:0000313" key="2">
    <source>
        <dbReference type="EMBL" id="QJA77324.1"/>
    </source>
</evidence>
<dbReference type="EMBL" id="MT141368">
    <property type="protein sequence ID" value="QJA59414.1"/>
    <property type="molecule type" value="Genomic_DNA"/>
</dbReference>
<gene>
    <name evidence="2" type="ORF">MM415A01325_0006</name>
    <name evidence="1" type="ORF">MM415B01302_0017</name>
</gene>
<dbReference type="Pfam" id="PF13479">
    <property type="entry name" value="AAA_24"/>
    <property type="match status" value="1"/>
</dbReference>
<evidence type="ECO:0000313" key="1">
    <source>
        <dbReference type="EMBL" id="QJA59414.1"/>
    </source>
</evidence>
<protein>
    <submittedName>
        <fullName evidence="1">Putative ATPase domain containing protein</fullName>
    </submittedName>
</protein>